<comment type="caution">
    <text evidence="2">The sequence shown here is derived from an EMBL/GenBank/DDBJ whole genome shotgun (WGS) entry which is preliminary data.</text>
</comment>
<gene>
    <name evidence="2" type="ORF">A2876_03200</name>
</gene>
<sequence>MPTDNIIATWVRNLSFLIIDTYYPQVLTEFYSRLGERVNRMSYSQIKRELLNLRFGTSDYYSRNLRKLGHEAEEVIINDERFFRGSIIPNKYVGVVPAVLVNSVNQWNMFKQVERLVVSRKPDVLYVQNISLLWESNLRKLKRHCRLIVGQIAAPLPPRIFLEGYDLILTSLPHFVSRINNLGVNSEYLKIGFEVSLLNEFKPTERKYDVVFIGGFTPHHSSGNEVLEEVSKRIKIDYWGYGTEHLNPRSEIIKSYHGPSWGRNMYKILNQAKICVNRHIDIADGYANNMRLYEATGMGALLVTDNKMNITELFAPGKEIIVYDNSADLVSKIEYYLRHPREREKIAAAGQRRTLKDHNYEVRMREMTAIVKKYL</sequence>
<evidence type="ECO:0000313" key="3">
    <source>
        <dbReference type="Proteomes" id="UP000178176"/>
    </source>
</evidence>
<dbReference type="Gene3D" id="3.40.50.2000">
    <property type="entry name" value="Glycogen Phosphorylase B"/>
    <property type="match status" value="1"/>
</dbReference>
<evidence type="ECO:0000313" key="2">
    <source>
        <dbReference type="EMBL" id="OGC91923.1"/>
    </source>
</evidence>
<accession>A0A1F4YFA4</accession>
<dbReference type="AlphaFoldDB" id="A0A1F4YFA4"/>
<evidence type="ECO:0000259" key="1">
    <source>
        <dbReference type="Pfam" id="PF13524"/>
    </source>
</evidence>
<reference evidence="2 3" key="1">
    <citation type="journal article" date="2016" name="Nat. Commun.">
        <title>Thousands of microbial genomes shed light on interconnected biogeochemical processes in an aquifer system.</title>
        <authorList>
            <person name="Anantharaman K."/>
            <person name="Brown C.T."/>
            <person name="Hug L.A."/>
            <person name="Sharon I."/>
            <person name="Castelle C.J."/>
            <person name="Probst A.J."/>
            <person name="Thomas B.C."/>
            <person name="Singh A."/>
            <person name="Wilkins M.J."/>
            <person name="Karaoz U."/>
            <person name="Brodie E.L."/>
            <person name="Williams K.H."/>
            <person name="Hubbard S.S."/>
            <person name="Banfield J.F."/>
        </authorList>
    </citation>
    <scope>NUCLEOTIDE SEQUENCE [LARGE SCALE GENOMIC DNA]</scope>
</reference>
<dbReference type="SUPFAM" id="SSF53756">
    <property type="entry name" value="UDP-Glycosyltransferase/glycogen phosphorylase"/>
    <property type="match status" value="1"/>
</dbReference>
<name>A0A1F4YFA4_9BACT</name>
<organism evidence="2 3">
    <name type="scientific">Candidatus Amesbacteria bacterium RIFCSPHIGHO2_01_FULL_48_32b</name>
    <dbReference type="NCBI Taxonomy" id="1797253"/>
    <lineage>
        <taxon>Bacteria</taxon>
        <taxon>Candidatus Amesiibacteriota</taxon>
    </lineage>
</organism>
<feature type="domain" description="Spore protein YkvP/CgeB glycosyl transferase-like" evidence="1">
    <location>
        <begin position="227"/>
        <end position="367"/>
    </location>
</feature>
<dbReference type="InterPro" id="IPR055259">
    <property type="entry name" value="YkvP/CgeB_Glyco_trans-like"/>
</dbReference>
<proteinExistence type="predicted"/>
<dbReference type="Pfam" id="PF13524">
    <property type="entry name" value="Glyco_trans_1_2"/>
    <property type="match status" value="1"/>
</dbReference>
<protein>
    <recommendedName>
        <fullName evidence="1">Spore protein YkvP/CgeB glycosyl transferase-like domain-containing protein</fullName>
    </recommendedName>
</protein>
<dbReference type="EMBL" id="MEXH01000026">
    <property type="protein sequence ID" value="OGC91923.1"/>
    <property type="molecule type" value="Genomic_DNA"/>
</dbReference>
<dbReference type="Proteomes" id="UP000178176">
    <property type="component" value="Unassembled WGS sequence"/>
</dbReference>